<feature type="region of interest" description="Disordered" evidence="1">
    <location>
        <begin position="189"/>
        <end position="217"/>
    </location>
</feature>
<protein>
    <submittedName>
        <fullName evidence="2">Uncharacterized protein</fullName>
    </submittedName>
</protein>
<keyword evidence="3" id="KW-1185">Reference proteome</keyword>
<accession>A0A194W9T7</accession>
<proteinExistence type="predicted"/>
<dbReference type="AlphaFoldDB" id="A0A194W9T7"/>
<dbReference type="Proteomes" id="UP000078559">
    <property type="component" value="Chromosome 9"/>
</dbReference>
<feature type="compositionally biased region" description="Polar residues" evidence="1">
    <location>
        <begin position="16"/>
        <end position="39"/>
    </location>
</feature>
<organism evidence="2 3">
    <name type="scientific">Cytospora mali</name>
    <name type="common">Apple Valsa canker fungus</name>
    <name type="synonym">Valsa mali</name>
    <dbReference type="NCBI Taxonomy" id="578113"/>
    <lineage>
        <taxon>Eukaryota</taxon>
        <taxon>Fungi</taxon>
        <taxon>Dikarya</taxon>
        <taxon>Ascomycota</taxon>
        <taxon>Pezizomycotina</taxon>
        <taxon>Sordariomycetes</taxon>
        <taxon>Sordariomycetidae</taxon>
        <taxon>Diaporthales</taxon>
        <taxon>Cytosporaceae</taxon>
        <taxon>Cytospora</taxon>
    </lineage>
</organism>
<evidence type="ECO:0000313" key="2">
    <source>
        <dbReference type="EMBL" id="KUI73072.1"/>
    </source>
</evidence>
<evidence type="ECO:0000256" key="1">
    <source>
        <dbReference type="SAM" id="MobiDB-lite"/>
    </source>
</evidence>
<reference evidence="2" key="1">
    <citation type="submission" date="2014-12" db="EMBL/GenBank/DDBJ databases">
        <title>Genome Sequence of Valsa Canker Pathogens Uncovers a Specific Adaption of Colonization on Woody Bark.</title>
        <authorList>
            <person name="Yin Z."/>
            <person name="Liu H."/>
            <person name="Gao X."/>
            <person name="Li Z."/>
            <person name="Song N."/>
            <person name="Ke X."/>
            <person name="Dai Q."/>
            <person name="Wu Y."/>
            <person name="Sun Y."/>
            <person name="Xu J.-R."/>
            <person name="Kang Z.K."/>
            <person name="Wang L."/>
            <person name="Huang L."/>
        </authorList>
    </citation>
    <scope>NUCLEOTIDE SEQUENCE [LARGE SCALE GENOMIC DNA]</scope>
    <source>
        <strain evidence="2">03-8</strain>
    </source>
</reference>
<dbReference type="EMBL" id="CM003106">
    <property type="protein sequence ID" value="KUI73072.1"/>
    <property type="molecule type" value="Genomic_DNA"/>
</dbReference>
<feature type="region of interest" description="Disordered" evidence="1">
    <location>
        <begin position="1"/>
        <end position="90"/>
    </location>
</feature>
<feature type="compositionally biased region" description="Basic and acidic residues" evidence="1">
    <location>
        <begin position="1"/>
        <end position="15"/>
    </location>
</feature>
<dbReference type="OrthoDB" id="5243767at2759"/>
<name>A0A194W9T7_CYTMA</name>
<evidence type="ECO:0000313" key="3">
    <source>
        <dbReference type="Proteomes" id="UP000078559"/>
    </source>
</evidence>
<sequence>MEEKERTTPTGDRSRGVSTFLSPGATQESSGLSYLSQTFPAAASAADEEESDHVRIPSSSRSPSPLGHAGGVSAGSCEKQKNSMDDDYSGRLSGHVSVVATSRSTTPFFGQPEDIIDGTAGSVPAIGGGPSWRRRLELNFARPPPPPTLAENPVYFAPPASLEAQWSPETYAQSVPAGLGTIGADITRPADGQRPNPDYTAAGPLSGAGAIPDSPSLSVSRRINYTKGHHIPARTTPGMQENQETDGQVIDASRGVQFTPTHSLTSSSYPSTSPLLPPPPPTLDHRFDLGDIMFPGAGAVDGGVRVVPAGPIHNHSEGGSMDGHGELASAFDDSAAGWKRHTRVYGGGVCLACAAAGGGGFYGARVRPEDKR</sequence>
<gene>
    <name evidence="2" type="ORF">VM1G_08654</name>
</gene>